<evidence type="ECO:0000313" key="8">
    <source>
        <dbReference type="Proteomes" id="UP000440732"/>
    </source>
</evidence>
<gene>
    <name evidence="6" type="ORF">PF001_g17615</name>
    <name evidence="5" type="ORF">PF006_g22920</name>
</gene>
<dbReference type="Proteomes" id="UP000440732">
    <property type="component" value="Unassembled WGS sequence"/>
</dbReference>
<evidence type="ECO:0000256" key="3">
    <source>
        <dbReference type="ARBA" id="ARBA00022525"/>
    </source>
</evidence>
<accession>A0A6A3RU09</accession>
<evidence type="ECO:0000256" key="2">
    <source>
        <dbReference type="ARBA" id="ARBA00009520"/>
    </source>
</evidence>
<protein>
    <submittedName>
        <fullName evidence="5">Uncharacterized protein</fullName>
    </submittedName>
</protein>
<comment type="subcellular location">
    <subcellularLocation>
        <location evidence="1">Secreted</location>
    </subcellularLocation>
</comment>
<proteinExistence type="inferred from homology"/>
<dbReference type="EMBL" id="QXGA01002293">
    <property type="protein sequence ID" value="KAE9100343.1"/>
    <property type="molecule type" value="Genomic_DNA"/>
</dbReference>
<dbReference type="Pfam" id="PF05630">
    <property type="entry name" value="NPP1"/>
    <property type="match status" value="2"/>
</dbReference>
<keyword evidence="4" id="KW-0843">Virulence</keyword>
<evidence type="ECO:0000313" key="7">
    <source>
        <dbReference type="Proteomes" id="UP000437068"/>
    </source>
</evidence>
<evidence type="ECO:0000313" key="5">
    <source>
        <dbReference type="EMBL" id="KAE9100343.1"/>
    </source>
</evidence>
<comment type="similarity">
    <text evidence="2">Belongs to the Necrosis inducing protein (NPP1) family.</text>
</comment>
<dbReference type="Proteomes" id="UP000437068">
    <property type="component" value="Unassembled WGS sequence"/>
</dbReference>
<name>A0A6A3RU09_9STRA</name>
<reference evidence="7 8" key="1">
    <citation type="submission" date="2018-08" db="EMBL/GenBank/DDBJ databases">
        <title>Genomic investigation of the strawberry pathogen Phytophthora fragariae indicates pathogenicity is determined by transcriptional variation in three key races.</title>
        <authorList>
            <person name="Adams T.M."/>
            <person name="Armitage A.D."/>
            <person name="Sobczyk M.K."/>
            <person name="Bates H.J."/>
            <person name="Dunwell J.M."/>
            <person name="Nellist C.F."/>
            <person name="Harrison R.J."/>
        </authorList>
    </citation>
    <scope>NUCLEOTIDE SEQUENCE [LARGE SCALE GENOMIC DNA]</scope>
    <source>
        <strain evidence="6 7">A4</strain>
        <strain evidence="5 8">NOV-5</strain>
    </source>
</reference>
<dbReference type="InterPro" id="IPR008701">
    <property type="entry name" value="NPP1"/>
</dbReference>
<comment type="caution">
    <text evidence="5">The sequence shown here is derived from an EMBL/GenBank/DDBJ whole genome shotgun (WGS) entry which is preliminary data.</text>
</comment>
<dbReference type="PANTHER" id="PTHR33657">
    <property type="entry name" value="DOMAIN PROTEIN, PUTATIVE (AFU_ORTHOLOGUE AFUA_5G00600)-RELATED"/>
    <property type="match status" value="1"/>
</dbReference>
<dbReference type="EMBL" id="QXGE01001290">
    <property type="protein sequence ID" value="KAE9294782.1"/>
    <property type="molecule type" value="Genomic_DNA"/>
</dbReference>
<dbReference type="PIRSF" id="PIRSF029958">
    <property type="entry name" value="Necrosis-inducing_protein"/>
    <property type="match status" value="1"/>
</dbReference>
<dbReference type="AlphaFoldDB" id="A0A6A3RU09"/>
<organism evidence="5 8">
    <name type="scientific">Phytophthora fragariae</name>
    <dbReference type="NCBI Taxonomy" id="53985"/>
    <lineage>
        <taxon>Eukaryota</taxon>
        <taxon>Sar</taxon>
        <taxon>Stramenopiles</taxon>
        <taxon>Oomycota</taxon>
        <taxon>Peronosporomycetes</taxon>
        <taxon>Peronosporales</taxon>
        <taxon>Peronosporaceae</taxon>
        <taxon>Phytophthora</taxon>
    </lineage>
</organism>
<dbReference type="PANTHER" id="PTHR33657:SF8">
    <property type="entry name" value="DOMAIN PROTEIN, PUTATIVE (AFU_ORTHOLOGUE AFUA_5G00600)-RELATED"/>
    <property type="match status" value="1"/>
</dbReference>
<sequence>MVKEFVRLSELGIFQFESPATKTSPVPTMNLRGFFTAAAAAIIAVSIATAQAETIDHDQVVPFAQPKASTISQKAAVKFKPQIHITNGCHPYPAVNEAGQTGGGLKPTGAPSSSCKGSGWGSQVYGRSTWYSGRWAIMYSCPTILAASPSAHSGYSYYVPPSSDSVDGNSVKVNYESHWPINHALDTTSESGEFQDLIMWDQLTDVARLALNTTSFGKANVPMNDGNFLTKLGNTWPF</sequence>
<evidence type="ECO:0000256" key="4">
    <source>
        <dbReference type="ARBA" id="ARBA00023026"/>
    </source>
</evidence>
<evidence type="ECO:0000256" key="1">
    <source>
        <dbReference type="ARBA" id="ARBA00004613"/>
    </source>
</evidence>
<dbReference type="GO" id="GO:0005576">
    <property type="term" value="C:extracellular region"/>
    <property type="evidence" value="ECO:0007669"/>
    <property type="project" value="UniProtKB-SubCell"/>
</dbReference>
<keyword evidence="3" id="KW-0964">Secreted</keyword>
<evidence type="ECO:0000313" key="6">
    <source>
        <dbReference type="EMBL" id="KAE9294782.1"/>
    </source>
</evidence>